<feature type="chain" id="PRO_5003012680" description="Secreted RxLR effector peptide protein" evidence="2">
    <location>
        <begin position="23"/>
        <end position="199"/>
    </location>
</feature>
<gene>
    <name evidence="3" type="ORF">PITG_14104</name>
</gene>
<dbReference type="InParanoid" id="D0NNM9"/>
<feature type="compositionally biased region" description="Polar residues" evidence="1">
    <location>
        <begin position="86"/>
        <end position="105"/>
    </location>
</feature>
<sequence>MLSLKTFSLVVTAAVAMNGITALEQGDPANVPQSTLAPSDSPVQSQTLAPAWTTQTPTASNGGSYSYDSTGSSVAGSSEIDEGSDAKSNGAFTIPPSTDSGSEFNLKSPPPPPSSPGSLSTGSDLGVGSGSAPNDKEGLPTLSSSRSSPTGSSDLNENGCKLWRSCPYVVLVTLKNLSTRFFYFFQAAEGLQHCLIGPR</sequence>
<feature type="signal peptide" evidence="2">
    <location>
        <begin position="1"/>
        <end position="22"/>
    </location>
</feature>
<dbReference type="RefSeq" id="XP_002899231.1">
    <property type="nucleotide sequence ID" value="XM_002899185.1"/>
</dbReference>
<evidence type="ECO:0000313" key="4">
    <source>
        <dbReference type="Proteomes" id="UP000006643"/>
    </source>
</evidence>
<dbReference type="Proteomes" id="UP000006643">
    <property type="component" value="Unassembled WGS sequence"/>
</dbReference>
<dbReference type="OrthoDB" id="129692at2759"/>
<evidence type="ECO:0000256" key="2">
    <source>
        <dbReference type="SAM" id="SignalP"/>
    </source>
</evidence>
<evidence type="ECO:0008006" key="5">
    <source>
        <dbReference type="Google" id="ProtNLM"/>
    </source>
</evidence>
<reference evidence="4" key="1">
    <citation type="journal article" date="2009" name="Nature">
        <title>Genome sequence and analysis of the Irish potato famine pathogen Phytophthora infestans.</title>
        <authorList>
            <consortium name="The Broad Institute Genome Sequencing Platform"/>
            <person name="Haas B.J."/>
            <person name="Kamoun S."/>
            <person name="Zody M.C."/>
            <person name="Jiang R.H."/>
            <person name="Handsaker R.E."/>
            <person name="Cano L.M."/>
            <person name="Grabherr M."/>
            <person name="Kodira C.D."/>
            <person name="Raffaele S."/>
            <person name="Torto-Alalibo T."/>
            <person name="Bozkurt T.O."/>
            <person name="Ah-Fong A.M."/>
            <person name="Alvarado L."/>
            <person name="Anderson V.L."/>
            <person name="Armstrong M.R."/>
            <person name="Avrova A."/>
            <person name="Baxter L."/>
            <person name="Beynon J."/>
            <person name="Boevink P.C."/>
            <person name="Bollmann S.R."/>
            <person name="Bos J.I."/>
            <person name="Bulone V."/>
            <person name="Cai G."/>
            <person name="Cakir C."/>
            <person name="Carrington J.C."/>
            <person name="Chawner M."/>
            <person name="Conti L."/>
            <person name="Costanzo S."/>
            <person name="Ewan R."/>
            <person name="Fahlgren N."/>
            <person name="Fischbach M.A."/>
            <person name="Fugelstad J."/>
            <person name="Gilroy E.M."/>
            <person name="Gnerre S."/>
            <person name="Green P.J."/>
            <person name="Grenville-Briggs L.J."/>
            <person name="Griffith J."/>
            <person name="Grunwald N.J."/>
            <person name="Horn K."/>
            <person name="Horner N.R."/>
            <person name="Hu C.H."/>
            <person name="Huitema E."/>
            <person name="Jeong D.H."/>
            <person name="Jones A.M."/>
            <person name="Jones J.D."/>
            <person name="Jones R.W."/>
            <person name="Karlsson E.K."/>
            <person name="Kunjeti S.G."/>
            <person name="Lamour K."/>
            <person name="Liu Z."/>
            <person name="Ma L."/>
            <person name="Maclean D."/>
            <person name="Chibucos M.C."/>
            <person name="McDonald H."/>
            <person name="McWalters J."/>
            <person name="Meijer H.J."/>
            <person name="Morgan W."/>
            <person name="Morris P.F."/>
            <person name="Munro C.A."/>
            <person name="O'Neill K."/>
            <person name="Ospina-Giraldo M."/>
            <person name="Pinzon A."/>
            <person name="Pritchard L."/>
            <person name="Ramsahoye B."/>
            <person name="Ren Q."/>
            <person name="Restrepo S."/>
            <person name="Roy S."/>
            <person name="Sadanandom A."/>
            <person name="Savidor A."/>
            <person name="Schornack S."/>
            <person name="Schwartz D.C."/>
            <person name="Schumann U.D."/>
            <person name="Schwessinger B."/>
            <person name="Seyer L."/>
            <person name="Sharpe T."/>
            <person name="Silvar C."/>
            <person name="Song J."/>
            <person name="Studholme D.J."/>
            <person name="Sykes S."/>
            <person name="Thines M."/>
            <person name="van de Vondervoort P.J."/>
            <person name="Phuntumart V."/>
            <person name="Wawra S."/>
            <person name="Weide R."/>
            <person name="Win J."/>
            <person name="Young C."/>
            <person name="Zhou S."/>
            <person name="Fry W."/>
            <person name="Meyers B.C."/>
            <person name="van West P."/>
            <person name="Ristaino J."/>
            <person name="Govers F."/>
            <person name="Birch P.R."/>
            <person name="Whisson S.C."/>
            <person name="Judelson H.S."/>
            <person name="Nusbaum C."/>
        </authorList>
    </citation>
    <scope>NUCLEOTIDE SEQUENCE [LARGE SCALE GENOMIC DNA]</scope>
    <source>
        <strain evidence="4">T30-4</strain>
    </source>
</reference>
<dbReference type="KEGG" id="pif:PITG_14104"/>
<dbReference type="OMA" id="GGCKVRS"/>
<keyword evidence="4" id="KW-1185">Reference proteome</keyword>
<name>D0NNM9_PHYIT</name>
<dbReference type="GeneID" id="9468318"/>
<evidence type="ECO:0000256" key="1">
    <source>
        <dbReference type="SAM" id="MobiDB-lite"/>
    </source>
</evidence>
<dbReference type="AlphaFoldDB" id="D0NNM9"/>
<feature type="region of interest" description="Disordered" evidence="1">
    <location>
        <begin position="31"/>
        <end position="156"/>
    </location>
</feature>
<dbReference type="EMBL" id="DS028149">
    <property type="protein sequence ID" value="EEY62200.1"/>
    <property type="molecule type" value="Genomic_DNA"/>
</dbReference>
<dbReference type="eggNOG" id="ENOG502RGYI">
    <property type="taxonomic scope" value="Eukaryota"/>
</dbReference>
<organism evidence="3 4">
    <name type="scientific">Phytophthora infestans (strain T30-4)</name>
    <name type="common">Potato late blight agent</name>
    <dbReference type="NCBI Taxonomy" id="403677"/>
    <lineage>
        <taxon>Eukaryota</taxon>
        <taxon>Sar</taxon>
        <taxon>Stramenopiles</taxon>
        <taxon>Oomycota</taxon>
        <taxon>Peronosporomycetes</taxon>
        <taxon>Peronosporales</taxon>
        <taxon>Peronosporaceae</taxon>
        <taxon>Phytophthora</taxon>
    </lineage>
</organism>
<proteinExistence type="predicted"/>
<accession>D0NNM9</accession>
<feature type="compositionally biased region" description="Low complexity" evidence="1">
    <location>
        <begin position="60"/>
        <end position="73"/>
    </location>
</feature>
<feature type="compositionally biased region" description="Polar residues" evidence="1">
    <location>
        <begin position="31"/>
        <end position="59"/>
    </location>
</feature>
<protein>
    <recommendedName>
        <fullName evidence="5">Secreted RxLR effector peptide protein</fullName>
    </recommendedName>
</protein>
<dbReference type="VEuPathDB" id="FungiDB:PITG_14104"/>
<evidence type="ECO:0000313" key="3">
    <source>
        <dbReference type="EMBL" id="EEY62200.1"/>
    </source>
</evidence>
<dbReference type="HOGENOM" id="CLU_1374606_0_0_1"/>
<feature type="compositionally biased region" description="Low complexity" evidence="1">
    <location>
        <begin position="139"/>
        <end position="153"/>
    </location>
</feature>
<keyword evidence="2" id="KW-0732">Signal</keyword>